<reference evidence="2" key="1">
    <citation type="submission" date="2025-08" db="UniProtKB">
        <authorList>
            <consortium name="RefSeq"/>
        </authorList>
    </citation>
    <scope>IDENTIFICATION</scope>
    <source>
        <tissue evidence="2">Silk gland</tissue>
    </source>
</reference>
<dbReference type="Proteomes" id="UP000504629">
    <property type="component" value="Unplaced"/>
</dbReference>
<dbReference type="RefSeq" id="XP_028037231.1">
    <property type="nucleotide sequence ID" value="XM_028181430.1"/>
</dbReference>
<sequence>MLYQLFSTTKIYKYMFITSEPGKTVELHFGGFKMVRKVEDRTLGKLQCKILASLHNTKHRERCHKVKSIQAYQRTHGKKRSDRSDYSTVCLVNLGRNKYGEDRKNKFVNGITVKLHGILTNFGHVKCCHSIIVKKMFCATKMLSFNWRNIYQKMPIIMCQ</sequence>
<organism evidence="1 2">
    <name type="scientific">Bombyx mandarina</name>
    <name type="common">Wild silk moth</name>
    <name type="synonym">Wild silkworm</name>
    <dbReference type="NCBI Taxonomy" id="7092"/>
    <lineage>
        <taxon>Eukaryota</taxon>
        <taxon>Metazoa</taxon>
        <taxon>Ecdysozoa</taxon>
        <taxon>Arthropoda</taxon>
        <taxon>Hexapoda</taxon>
        <taxon>Insecta</taxon>
        <taxon>Pterygota</taxon>
        <taxon>Neoptera</taxon>
        <taxon>Endopterygota</taxon>
        <taxon>Lepidoptera</taxon>
        <taxon>Glossata</taxon>
        <taxon>Ditrysia</taxon>
        <taxon>Bombycoidea</taxon>
        <taxon>Bombycidae</taxon>
        <taxon>Bombycinae</taxon>
        <taxon>Bombyx</taxon>
    </lineage>
</organism>
<gene>
    <name evidence="2" type="primary">LOC114248242</name>
</gene>
<name>A0A6J2K4M1_BOMMA</name>
<evidence type="ECO:0000313" key="1">
    <source>
        <dbReference type="Proteomes" id="UP000504629"/>
    </source>
</evidence>
<keyword evidence="1" id="KW-1185">Reference proteome</keyword>
<accession>A0A6J2K4M1</accession>
<dbReference type="GeneID" id="114248242"/>
<evidence type="ECO:0000313" key="2">
    <source>
        <dbReference type="RefSeq" id="XP_028037231.1"/>
    </source>
</evidence>
<dbReference type="AlphaFoldDB" id="A0A6J2K4M1"/>
<dbReference type="KEGG" id="bman:114248242"/>
<proteinExistence type="predicted"/>
<protein>
    <submittedName>
        <fullName evidence="2">Uncharacterized protein LOC114248242</fullName>
    </submittedName>
</protein>